<evidence type="ECO:0000313" key="3">
    <source>
        <dbReference type="EMBL" id="CAF9908463.1"/>
    </source>
</evidence>
<sequence>MTLPQRIFLSPHPDDIAYSCYGSIRNPPVPNLNGALIITVFNIGKTAPALQGHQKSQAEISKIRQAENEAFACSEGCRIIFLDHPDSAVRGEPNEGPQISRRNSTNHPIFHSVKETILNSIQAALGHASIFVPLGIRDHIDHRIVRDVAVQIIAEANILDIESSLIYYEDLPYAAFVPEHEIRSLARTIISPTARPIDMSLKAIWARKKNALQLYASQVTPFTRNTITQYASRLG</sequence>
<dbReference type="SUPFAM" id="SSF102588">
    <property type="entry name" value="LmbE-like"/>
    <property type="match status" value="1"/>
</dbReference>
<dbReference type="EMBL" id="CAJPDQ010000004">
    <property type="protein sequence ID" value="CAF9908463.1"/>
    <property type="molecule type" value="Genomic_DNA"/>
</dbReference>
<name>A0A8H3EN22_9LECA</name>
<evidence type="ECO:0000256" key="2">
    <source>
        <dbReference type="ARBA" id="ARBA00012176"/>
    </source>
</evidence>
<evidence type="ECO:0000256" key="1">
    <source>
        <dbReference type="ARBA" id="ARBA00006066"/>
    </source>
</evidence>
<comment type="caution">
    <text evidence="3">The sequence shown here is derived from an EMBL/GenBank/DDBJ whole genome shotgun (WGS) entry which is preliminary data.</text>
</comment>
<gene>
    <name evidence="3" type="ORF">GOMPHAMPRED_006170</name>
</gene>
<dbReference type="EC" id="3.5.1.89" evidence="2"/>
<dbReference type="InterPro" id="IPR024078">
    <property type="entry name" value="LmbE-like_dom_sf"/>
</dbReference>
<protein>
    <recommendedName>
        <fullName evidence="2">N-acetylglucosaminylphosphatidylinositol deacetylase</fullName>
        <ecNumber evidence="2">3.5.1.89</ecNumber>
    </recommendedName>
</protein>
<dbReference type="GO" id="GO:0000225">
    <property type="term" value="F:N-acetylglucosaminylphosphatidylinositol deacetylase activity"/>
    <property type="evidence" value="ECO:0007669"/>
    <property type="project" value="UniProtKB-EC"/>
</dbReference>
<proteinExistence type="inferred from homology"/>
<dbReference type="Gene3D" id="3.40.50.10320">
    <property type="entry name" value="LmbE-like"/>
    <property type="match status" value="1"/>
</dbReference>
<dbReference type="InterPro" id="IPR003737">
    <property type="entry name" value="GlcNAc_PI_deacetylase-related"/>
</dbReference>
<comment type="similarity">
    <text evidence="1">Belongs to the PIGL family.</text>
</comment>
<organism evidence="3 4">
    <name type="scientific">Gomphillus americanus</name>
    <dbReference type="NCBI Taxonomy" id="1940652"/>
    <lineage>
        <taxon>Eukaryota</taxon>
        <taxon>Fungi</taxon>
        <taxon>Dikarya</taxon>
        <taxon>Ascomycota</taxon>
        <taxon>Pezizomycotina</taxon>
        <taxon>Lecanoromycetes</taxon>
        <taxon>OSLEUM clade</taxon>
        <taxon>Ostropomycetidae</taxon>
        <taxon>Ostropales</taxon>
        <taxon>Graphidaceae</taxon>
        <taxon>Gomphilloideae</taxon>
        <taxon>Gomphillus</taxon>
    </lineage>
</organism>
<reference evidence="3" key="1">
    <citation type="submission" date="2021-03" db="EMBL/GenBank/DDBJ databases">
        <authorList>
            <person name="Tagirdzhanova G."/>
        </authorList>
    </citation>
    <scope>NUCLEOTIDE SEQUENCE</scope>
</reference>
<dbReference type="AlphaFoldDB" id="A0A8H3EN22"/>
<evidence type="ECO:0000313" key="4">
    <source>
        <dbReference type="Proteomes" id="UP000664169"/>
    </source>
</evidence>
<dbReference type="Proteomes" id="UP000664169">
    <property type="component" value="Unassembled WGS sequence"/>
</dbReference>
<accession>A0A8H3EN22</accession>
<dbReference type="Pfam" id="PF02585">
    <property type="entry name" value="PIG-L"/>
    <property type="match status" value="1"/>
</dbReference>
<keyword evidence="4" id="KW-1185">Reference proteome</keyword>
<dbReference type="OrthoDB" id="5420308at2759"/>